<feature type="region of interest" description="Disordered" evidence="2">
    <location>
        <begin position="356"/>
        <end position="410"/>
    </location>
</feature>
<evidence type="ECO:0000313" key="4">
    <source>
        <dbReference type="EMBL" id="KAG5539457.1"/>
    </source>
</evidence>
<evidence type="ECO:0000259" key="3">
    <source>
        <dbReference type="PROSITE" id="PS50102"/>
    </source>
</evidence>
<feature type="domain" description="RRM" evidence="3">
    <location>
        <begin position="1"/>
        <end position="68"/>
    </location>
</feature>
<evidence type="ECO:0000256" key="1">
    <source>
        <dbReference type="PROSITE-ProRule" id="PRU00176"/>
    </source>
</evidence>
<evidence type="ECO:0000313" key="5">
    <source>
        <dbReference type="Proteomes" id="UP000823749"/>
    </source>
</evidence>
<organism evidence="4 5">
    <name type="scientific">Rhododendron griersonianum</name>
    <dbReference type="NCBI Taxonomy" id="479676"/>
    <lineage>
        <taxon>Eukaryota</taxon>
        <taxon>Viridiplantae</taxon>
        <taxon>Streptophyta</taxon>
        <taxon>Embryophyta</taxon>
        <taxon>Tracheophyta</taxon>
        <taxon>Spermatophyta</taxon>
        <taxon>Magnoliopsida</taxon>
        <taxon>eudicotyledons</taxon>
        <taxon>Gunneridae</taxon>
        <taxon>Pentapetalae</taxon>
        <taxon>asterids</taxon>
        <taxon>Ericales</taxon>
        <taxon>Ericaceae</taxon>
        <taxon>Ericoideae</taxon>
        <taxon>Rhodoreae</taxon>
        <taxon>Rhododendron</taxon>
    </lineage>
</organism>
<comment type="caution">
    <text evidence="4">The sequence shown here is derived from an EMBL/GenBank/DDBJ whole genome shotgun (WGS) entry which is preliminary data.</text>
</comment>
<dbReference type="SUPFAM" id="SSF54928">
    <property type="entry name" value="RNA-binding domain, RBD"/>
    <property type="match status" value="1"/>
</dbReference>
<gene>
    <name evidence="4" type="ORF">RHGRI_019859</name>
</gene>
<feature type="compositionally biased region" description="Basic and acidic residues" evidence="2">
    <location>
        <begin position="384"/>
        <end position="406"/>
    </location>
</feature>
<dbReference type="GO" id="GO:0003723">
    <property type="term" value="F:RNA binding"/>
    <property type="evidence" value="ECO:0007669"/>
    <property type="project" value="UniProtKB-UniRule"/>
</dbReference>
<dbReference type="InterPro" id="IPR000504">
    <property type="entry name" value="RRM_dom"/>
</dbReference>
<reference evidence="4" key="1">
    <citation type="submission" date="2020-08" db="EMBL/GenBank/DDBJ databases">
        <title>Plant Genome Project.</title>
        <authorList>
            <person name="Zhang R.-G."/>
        </authorList>
    </citation>
    <scope>NUCLEOTIDE SEQUENCE</scope>
    <source>
        <strain evidence="4">WSP0</strain>
        <tissue evidence="4">Leaf</tissue>
    </source>
</reference>
<keyword evidence="1" id="KW-0694">RNA-binding</keyword>
<dbReference type="CDD" id="cd00590">
    <property type="entry name" value="RRM_SF"/>
    <property type="match status" value="1"/>
</dbReference>
<evidence type="ECO:0000256" key="2">
    <source>
        <dbReference type="SAM" id="MobiDB-lite"/>
    </source>
</evidence>
<protein>
    <recommendedName>
        <fullName evidence="3">RRM domain-containing protein</fullName>
    </recommendedName>
</protein>
<sequence length="528" mass="58485">MDEVWLKQIFSGAGKITQVYIPWKRSFRLNQRFGFVRFGLKADGMRAIKMWNTAQIQGHRLLVKEARFNNTRWNNQGQKKVGESKVYRAVKNKNPRVEETKWIPKSPKAGNGAQPCIKVSEEGNEWLTRSAIAKLSPLRSMVYMEDLLRNFGYSDIQVRPMDSDRVVLTFPSIEDRDSIFNGGNYNVRVSEEQYVINTFLRSECKCKGCGLDEVQSVVQNSNGSDENIMMERVETNEEVEKAVGLYGGSLQLVKAVGTDGEAERSGCKIDLAARDFFSSSLGIGISVRGSGKVWDSLGEGAGYKSLPITNLAPLTVIGLNRMLLSPRVSLSNLVENQNSWAAKSVSWVANSVNENPTPSGILSARKDDDAIGDGHPTPPGILSERNDDDAIRDGRPDQNEANHSEDDPCLAPLKATINGVKGKKKRKSIHDILGFTKVNLVNNKGRKNKQKCEVFRSAIAAVALSASISSEGIVNRNRIILDEAQAIWECNKIMGMGYDGDEDEVISRLADMEAQDLDRADRAAVRQL</sequence>
<dbReference type="InterPro" id="IPR035979">
    <property type="entry name" value="RBD_domain_sf"/>
</dbReference>
<dbReference type="Pfam" id="PF00076">
    <property type="entry name" value="RRM_1"/>
    <property type="match status" value="1"/>
</dbReference>
<dbReference type="PROSITE" id="PS50102">
    <property type="entry name" value="RRM"/>
    <property type="match status" value="1"/>
</dbReference>
<dbReference type="EMBL" id="JACTNZ010000007">
    <property type="protein sequence ID" value="KAG5539457.1"/>
    <property type="molecule type" value="Genomic_DNA"/>
</dbReference>
<dbReference type="Proteomes" id="UP000823749">
    <property type="component" value="Chromosome 7"/>
</dbReference>
<keyword evidence="5" id="KW-1185">Reference proteome</keyword>
<dbReference type="Gene3D" id="3.30.70.330">
    <property type="match status" value="1"/>
</dbReference>
<name>A0AAV6JEA3_9ERIC</name>
<accession>A0AAV6JEA3</accession>
<proteinExistence type="predicted"/>
<dbReference type="InterPro" id="IPR012677">
    <property type="entry name" value="Nucleotide-bd_a/b_plait_sf"/>
</dbReference>
<dbReference type="AlphaFoldDB" id="A0AAV6JEA3"/>